<dbReference type="InterPro" id="IPR048897">
    <property type="entry name" value="Nol11_C"/>
</dbReference>
<reference evidence="2" key="1">
    <citation type="submission" date="2009-11" db="EMBL/GenBank/DDBJ databases">
        <authorList>
            <consortium name="US DOE Joint Genome Institute (JGI-PGF)"/>
            <person name="Ottilar R."/>
            <person name="Schmutz J."/>
            <person name="Salamov A."/>
            <person name="Cheng J.F."/>
            <person name="Lucas S."/>
            <person name="Pitluck S."/>
            <person name="Gundlach H."/>
            <person name="Guo Y."/>
            <person name="Haberer G."/>
            <person name="Nasrallah J."/>
            <person name="Mayer K.F.X."/>
            <person name="van de Peer Y."/>
            <person name="Weigel D."/>
            <person name="Grigoriev I.V."/>
        </authorList>
    </citation>
    <scope>NUCLEOTIDE SEQUENCE</scope>
    <source>
        <strain evidence="2">Nigerian</strain>
    </source>
</reference>
<evidence type="ECO:0000313" key="2">
    <source>
        <dbReference type="EMBL" id="OCA17056.1"/>
    </source>
</evidence>
<reference evidence="2" key="2">
    <citation type="journal article" date="2010" name="Science">
        <title>The genome of the Western clawed frog Xenopus tropicalis.</title>
        <authorList>
            <person name="Hellsten U."/>
            <person name="Harland R.M."/>
            <person name="Gilchrist M.J."/>
            <person name="Hendrix D."/>
            <person name="Jurka J."/>
            <person name="Kapitonov V."/>
            <person name="Ovcharenko I."/>
            <person name="Putnam N.H."/>
            <person name="Shu S."/>
            <person name="Taher L."/>
            <person name="Blitz I.L."/>
            <person name="Blumberg B."/>
            <person name="Dichmann D.S."/>
            <person name="Dubchak I."/>
            <person name="Amaya E."/>
            <person name="Detter J.C."/>
            <person name="Fletcher R."/>
            <person name="Gerhard D.S."/>
            <person name="Goodstein D."/>
            <person name="Graves T."/>
            <person name="Grigoriev I.V."/>
            <person name="Grimwood J."/>
            <person name="Kawashima T."/>
            <person name="Lindquist E."/>
            <person name="Lucas S.M."/>
            <person name="Mead P.E."/>
            <person name="Mitros T."/>
            <person name="Ogino H."/>
            <person name="Ohta Y."/>
            <person name="Poliakov A.V."/>
            <person name="Pollet N."/>
            <person name="Robert J."/>
            <person name="Salamov A."/>
            <person name="Sater A.K."/>
            <person name="Schmutz J."/>
            <person name="Terry A."/>
            <person name="Vize P.D."/>
            <person name="Warren W.C."/>
            <person name="Wells D."/>
            <person name="Wills A."/>
            <person name="Wilson R.K."/>
            <person name="Zimmerman L.B."/>
            <person name="Zorn A.M."/>
            <person name="Grainger R."/>
            <person name="Grammer T."/>
            <person name="Khokha M.K."/>
            <person name="Richardson P.M."/>
            <person name="Rokhsar D.S."/>
        </authorList>
    </citation>
    <scope>NUCLEOTIDE SEQUENCE [LARGE SCALE GENOMIC DNA]</scope>
    <source>
        <strain evidence="2">Nigerian</strain>
    </source>
</reference>
<proteinExistence type="predicted"/>
<evidence type="ECO:0000259" key="1">
    <source>
        <dbReference type="Pfam" id="PF20998"/>
    </source>
</evidence>
<sequence length="141" mass="15901">MSIRRAVLVNSVLMSPYSESFLLPHLKDLSGEQVMFLLRYLQYLYLKCIGNVTGNLPGKHVPTVSQVVDWMSLLLDAHFATVVMLSDAKALLNKIQKIVKSQLKFYSELNKIEGCLAELKEPKCPSVSPPGRYSIEVLQLY</sequence>
<dbReference type="GO" id="GO:0030490">
    <property type="term" value="P:maturation of SSU-rRNA"/>
    <property type="evidence" value="ECO:0007669"/>
    <property type="project" value="InterPro"/>
</dbReference>
<dbReference type="Pfam" id="PF20998">
    <property type="entry name" value="Nol11_C"/>
    <property type="match status" value="1"/>
</dbReference>
<dbReference type="PANTHER" id="PTHR15633:SF2">
    <property type="entry name" value="NUCLEOLAR PROTEIN 11"/>
    <property type="match status" value="1"/>
</dbReference>
<dbReference type="EMBL" id="KV460536">
    <property type="protein sequence ID" value="OCA17056.1"/>
    <property type="molecule type" value="Genomic_DNA"/>
</dbReference>
<accession>A0A1B8Y2A4</accession>
<feature type="domain" description="Nucleolar protein 11 C-terminal" evidence="1">
    <location>
        <begin position="5"/>
        <end position="141"/>
    </location>
</feature>
<gene>
    <name evidence="2" type="ORF">XENTR_v90027580mg</name>
</gene>
<protein>
    <recommendedName>
        <fullName evidence="1">Nucleolar protein 11 C-terminal domain-containing protein</fullName>
    </recommendedName>
</protein>
<organism evidence="2">
    <name type="scientific">Xenopus tropicalis</name>
    <name type="common">Western clawed frog</name>
    <name type="synonym">Silurana tropicalis</name>
    <dbReference type="NCBI Taxonomy" id="8364"/>
    <lineage>
        <taxon>Eukaryota</taxon>
        <taxon>Metazoa</taxon>
        <taxon>Chordata</taxon>
        <taxon>Craniata</taxon>
        <taxon>Vertebrata</taxon>
        <taxon>Euteleostomi</taxon>
        <taxon>Amphibia</taxon>
        <taxon>Batrachia</taxon>
        <taxon>Anura</taxon>
        <taxon>Pipoidea</taxon>
        <taxon>Pipidae</taxon>
        <taxon>Xenopodinae</taxon>
        <taxon>Xenopus</taxon>
        <taxon>Silurana</taxon>
    </lineage>
</organism>
<dbReference type="AlphaFoldDB" id="A0A1B8Y2A4"/>
<dbReference type="InterPro" id="IPR042859">
    <property type="entry name" value="NOL11"/>
</dbReference>
<name>A0A1B8Y2A4_XENTR</name>
<dbReference type="PANTHER" id="PTHR15633">
    <property type="entry name" value="NUCLEOLAR PROTEIN 11"/>
    <property type="match status" value="1"/>
</dbReference>
<reference evidence="2" key="3">
    <citation type="submission" date="2016-05" db="EMBL/GenBank/DDBJ databases">
        <title>WGS assembly of Xenopus tropicalis.</title>
        <authorList>
            <person name="Sessions A."/>
            <person name="Jenkins J."/>
            <person name="Mitros T."/>
            <person name="Lyons J.T."/>
            <person name="Dichmann D.S."/>
            <person name="Robert J."/>
            <person name="Harland R.M."/>
            <person name="Rokhsar D.S."/>
        </authorList>
    </citation>
    <scope>NUCLEOTIDE SEQUENCE</scope>
    <source>
        <strain evidence="2">Nigerian</strain>
    </source>
</reference>